<proteinExistence type="predicted"/>
<name>A0ABD5BKH8_SERMA</name>
<reference evidence="2 3" key="1">
    <citation type="submission" date="2023-07" db="EMBL/GenBank/DDBJ databases">
        <title>Pathogens genome sequencing project 196.</title>
        <authorList>
            <person name="Cao X."/>
        </authorList>
    </citation>
    <scope>NUCLEOTIDE SEQUENCE [LARGE SCALE GENOMIC DNA]</scope>
    <source>
        <strain evidence="2 3">SM41</strain>
    </source>
</reference>
<feature type="region of interest" description="Disordered" evidence="1">
    <location>
        <begin position="26"/>
        <end position="75"/>
    </location>
</feature>
<feature type="compositionally biased region" description="Low complexity" evidence="1">
    <location>
        <begin position="37"/>
        <end position="75"/>
    </location>
</feature>
<sequence length="75" mass="7665">NMDSDEASRVVGEALGVPAKVMRSSADVSTLRDQRAKAQQQQQQQALLMQAGQQAAGAAGQSAGEAIGQQLAGAQ</sequence>
<dbReference type="AlphaFoldDB" id="A0ABD5BKH8"/>
<comment type="caution">
    <text evidence="2">The sequence shown here is derived from an EMBL/GenBank/DDBJ whole genome shotgun (WGS) entry which is preliminary data.</text>
</comment>
<gene>
    <name evidence="2" type="ORF">RF091_17175</name>
</gene>
<accession>A0ABD5BKH8</accession>
<dbReference type="EMBL" id="JAVIPQ010000270">
    <property type="protein sequence ID" value="MDQ9557242.1"/>
    <property type="molecule type" value="Genomic_DNA"/>
</dbReference>
<evidence type="ECO:0000313" key="2">
    <source>
        <dbReference type="EMBL" id="MDQ9557242.1"/>
    </source>
</evidence>
<evidence type="ECO:0000313" key="3">
    <source>
        <dbReference type="Proteomes" id="UP001234811"/>
    </source>
</evidence>
<organism evidence="2 3">
    <name type="scientific">Serratia marcescens</name>
    <dbReference type="NCBI Taxonomy" id="615"/>
    <lineage>
        <taxon>Bacteria</taxon>
        <taxon>Pseudomonadati</taxon>
        <taxon>Pseudomonadota</taxon>
        <taxon>Gammaproteobacteria</taxon>
        <taxon>Enterobacterales</taxon>
        <taxon>Yersiniaceae</taxon>
        <taxon>Serratia</taxon>
    </lineage>
</organism>
<dbReference type="Proteomes" id="UP001234811">
    <property type="component" value="Unassembled WGS sequence"/>
</dbReference>
<evidence type="ECO:0000256" key="1">
    <source>
        <dbReference type="SAM" id="MobiDB-lite"/>
    </source>
</evidence>
<protein>
    <submittedName>
        <fullName evidence="2">Phage tail protein</fullName>
    </submittedName>
</protein>
<feature type="non-terminal residue" evidence="2">
    <location>
        <position position="1"/>
    </location>
</feature>